<protein>
    <submittedName>
        <fullName evidence="1">Uncharacterized protein</fullName>
    </submittedName>
</protein>
<dbReference type="EMBL" id="VRLW01000003">
    <property type="protein sequence ID" value="KAA1257290.1"/>
    <property type="molecule type" value="Genomic_DNA"/>
</dbReference>
<name>A0A5B1CCH6_9BACT</name>
<comment type="caution">
    <text evidence="1">The sequence shown here is derived from an EMBL/GenBank/DDBJ whole genome shotgun (WGS) entry which is preliminary data.</text>
</comment>
<organism evidence="1 2">
    <name type="scientific">Rubripirellula obstinata</name>
    <dbReference type="NCBI Taxonomy" id="406547"/>
    <lineage>
        <taxon>Bacteria</taxon>
        <taxon>Pseudomonadati</taxon>
        <taxon>Planctomycetota</taxon>
        <taxon>Planctomycetia</taxon>
        <taxon>Pirellulales</taxon>
        <taxon>Pirellulaceae</taxon>
        <taxon>Rubripirellula</taxon>
    </lineage>
</organism>
<keyword evidence="2" id="KW-1185">Reference proteome</keyword>
<reference evidence="1 2" key="1">
    <citation type="submission" date="2019-08" db="EMBL/GenBank/DDBJ databases">
        <title>Deep-cultivation of Planctomycetes and their phenomic and genomic characterization uncovers novel biology.</title>
        <authorList>
            <person name="Wiegand S."/>
            <person name="Jogler M."/>
            <person name="Boedeker C."/>
            <person name="Pinto D."/>
            <person name="Vollmers J."/>
            <person name="Rivas-Marin E."/>
            <person name="Kohn T."/>
            <person name="Peeters S.H."/>
            <person name="Heuer A."/>
            <person name="Rast P."/>
            <person name="Oberbeckmann S."/>
            <person name="Bunk B."/>
            <person name="Jeske O."/>
            <person name="Meyerdierks A."/>
            <person name="Storesund J.E."/>
            <person name="Kallscheuer N."/>
            <person name="Luecker S."/>
            <person name="Lage O.M."/>
            <person name="Pohl T."/>
            <person name="Merkel B.J."/>
            <person name="Hornburger P."/>
            <person name="Mueller R.-W."/>
            <person name="Bruemmer F."/>
            <person name="Labrenz M."/>
            <person name="Spormann A.M."/>
            <person name="Op Den Camp H."/>
            <person name="Overmann J."/>
            <person name="Amann R."/>
            <person name="Jetten M.S.M."/>
            <person name="Mascher T."/>
            <person name="Medema M.H."/>
            <person name="Devos D.P."/>
            <person name="Kaster A.-K."/>
            <person name="Ovreas L."/>
            <person name="Rohde M."/>
            <person name="Galperin M.Y."/>
            <person name="Jogler C."/>
        </authorList>
    </citation>
    <scope>NUCLEOTIDE SEQUENCE [LARGE SCALE GENOMIC DNA]</scope>
    <source>
        <strain evidence="1 2">LF1</strain>
    </source>
</reference>
<dbReference type="AlphaFoldDB" id="A0A5B1CCH6"/>
<gene>
    <name evidence="1" type="ORF">LF1_54390</name>
</gene>
<dbReference type="Proteomes" id="UP000322699">
    <property type="component" value="Unassembled WGS sequence"/>
</dbReference>
<sequence>MPRRAVGTRVLVELWGGKAVFVVRWLCPAGREAGSK</sequence>
<accession>A0A5B1CCH6</accession>
<evidence type="ECO:0000313" key="1">
    <source>
        <dbReference type="EMBL" id="KAA1257290.1"/>
    </source>
</evidence>
<evidence type="ECO:0000313" key="2">
    <source>
        <dbReference type="Proteomes" id="UP000322699"/>
    </source>
</evidence>
<proteinExistence type="predicted"/>